<evidence type="ECO:0000313" key="2">
    <source>
        <dbReference type="EMBL" id="POR36350.1"/>
    </source>
</evidence>
<name>A0A2S4L1L4_9HYPO</name>
<dbReference type="Proteomes" id="UP000237481">
    <property type="component" value="Unassembled WGS sequence"/>
</dbReference>
<dbReference type="PANTHER" id="PTHR43968:SF13">
    <property type="entry name" value="GLUTATHIONE TRANSFERASE OMEGA-1"/>
    <property type="match status" value="1"/>
</dbReference>
<dbReference type="OrthoDB" id="4951845at2759"/>
<evidence type="ECO:0000259" key="1">
    <source>
        <dbReference type="PROSITE" id="PS50404"/>
    </source>
</evidence>
<dbReference type="SUPFAM" id="SSF52833">
    <property type="entry name" value="Thioredoxin-like"/>
    <property type="match status" value="1"/>
</dbReference>
<protein>
    <submittedName>
        <fullName evidence="2">Thioredoxin-like fold protein</fullName>
    </submittedName>
</protein>
<organism evidence="2 3">
    <name type="scientific">Tolypocladium paradoxum</name>
    <dbReference type="NCBI Taxonomy" id="94208"/>
    <lineage>
        <taxon>Eukaryota</taxon>
        <taxon>Fungi</taxon>
        <taxon>Dikarya</taxon>
        <taxon>Ascomycota</taxon>
        <taxon>Pezizomycotina</taxon>
        <taxon>Sordariomycetes</taxon>
        <taxon>Hypocreomycetidae</taxon>
        <taxon>Hypocreales</taxon>
        <taxon>Ophiocordycipitaceae</taxon>
        <taxon>Tolypocladium</taxon>
    </lineage>
</organism>
<dbReference type="SUPFAM" id="SSF47616">
    <property type="entry name" value="GST C-terminal domain-like"/>
    <property type="match status" value="1"/>
</dbReference>
<dbReference type="InterPro" id="IPR036282">
    <property type="entry name" value="Glutathione-S-Trfase_C_sf"/>
</dbReference>
<dbReference type="Gene3D" id="1.20.1050.10">
    <property type="match status" value="1"/>
</dbReference>
<reference evidence="2 3" key="1">
    <citation type="submission" date="2018-01" db="EMBL/GenBank/DDBJ databases">
        <title>Harnessing the power of phylogenomics to disentangle the directionality and signatures of interkingdom host jumping in the parasitic fungal genus Tolypocladium.</title>
        <authorList>
            <person name="Quandt C.A."/>
            <person name="Patterson W."/>
            <person name="Spatafora J.W."/>
        </authorList>
    </citation>
    <scope>NUCLEOTIDE SEQUENCE [LARGE SCALE GENOMIC DNA]</scope>
    <source>
        <strain evidence="2 3">NRBC 100945</strain>
    </source>
</reference>
<dbReference type="EMBL" id="PKSG01000330">
    <property type="protein sequence ID" value="POR36350.1"/>
    <property type="molecule type" value="Genomic_DNA"/>
</dbReference>
<keyword evidence="3" id="KW-1185">Reference proteome</keyword>
<evidence type="ECO:0000313" key="3">
    <source>
        <dbReference type="Proteomes" id="UP000237481"/>
    </source>
</evidence>
<comment type="caution">
    <text evidence="2">The sequence shown here is derived from an EMBL/GenBank/DDBJ whole genome shotgun (WGS) entry which is preliminary data.</text>
</comment>
<sequence length="82" mass="9086">MYPGLVPTLAVPAGARGKQQPLFESAIICEYLEDAYSGAKHGPALLPADPYERARARLWIDHINTSIIPAFYKLLQHTPEKP</sequence>
<dbReference type="InterPro" id="IPR004045">
    <property type="entry name" value="Glutathione_S-Trfase_N"/>
</dbReference>
<feature type="domain" description="GST N-terminal" evidence="1">
    <location>
        <begin position="1"/>
        <end position="40"/>
    </location>
</feature>
<dbReference type="InterPro" id="IPR050983">
    <property type="entry name" value="GST_Omega/HSP26"/>
</dbReference>
<accession>A0A2S4L1L4</accession>
<dbReference type="PANTHER" id="PTHR43968">
    <property type="match status" value="1"/>
</dbReference>
<dbReference type="InterPro" id="IPR036249">
    <property type="entry name" value="Thioredoxin-like_sf"/>
</dbReference>
<dbReference type="Gene3D" id="3.40.30.10">
    <property type="entry name" value="Glutaredoxin"/>
    <property type="match status" value="1"/>
</dbReference>
<gene>
    <name evidence="2" type="ORF">TPAR_03448</name>
</gene>
<dbReference type="STRING" id="94208.A0A2S4L1L4"/>
<proteinExistence type="predicted"/>
<dbReference type="GO" id="GO:0005737">
    <property type="term" value="C:cytoplasm"/>
    <property type="evidence" value="ECO:0007669"/>
    <property type="project" value="TreeGrafter"/>
</dbReference>
<dbReference type="AlphaFoldDB" id="A0A2S4L1L4"/>
<dbReference type="PROSITE" id="PS50404">
    <property type="entry name" value="GST_NTER"/>
    <property type="match status" value="1"/>
</dbReference>